<reference evidence="3 4" key="1">
    <citation type="submission" date="2014-04" db="EMBL/GenBank/DDBJ databases">
        <authorList>
            <consortium name="DOE Joint Genome Institute"/>
            <person name="Kuo A."/>
            <person name="Kohler A."/>
            <person name="Costa M.D."/>
            <person name="Nagy L.G."/>
            <person name="Floudas D."/>
            <person name="Copeland A."/>
            <person name="Barry K.W."/>
            <person name="Cichocki N."/>
            <person name="Veneault-Fourrey C."/>
            <person name="LaButti K."/>
            <person name="Lindquist E.A."/>
            <person name="Lipzen A."/>
            <person name="Lundell T."/>
            <person name="Morin E."/>
            <person name="Murat C."/>
            <person name="Sun H."/>
            <person name="Tunlid A."/>
            <person name="Henrissat B."/>
            <person name="Grigoriev I.V."/>
            <person name="Hibbett D.S."/>
            <person name="Martin F."/>
            <person name="Nordberg H.P."/>
            <person name="Cantor M.N."/>
            <person name="Hua S.X."/>
        </authorList>
    </citation>
    <scope>NUCLEOTIDE SEQUENCE [LARGE SCALE GENOMIC DNA]</scope>
    <source>
        <strain evidence="3 4">Marx 270</strain>
    </source>
</reference>
<organism evidence="3 4">
    <name type="scientific">Pisolithus tinctorius Marx 270</name>
    <dbReference type="NCBI Taxonomy" id="870435"/>
    <lineage>
        <taxon>Eukaryota</taxon>
        <taxon>Fungi</taxon>
        <taxon>Dikarya</taxon>
        <taxon>Basidiomycota</taxon>
        <taxon>Agaricomycotina</taxon>
        <taxon>Agaricomycetes</taxon>
        <taxon>Agaricomycetidae</taxon>
        <taxon>Boletales</taxon>
        <taxon>Sclerodermatineae</taxon>
        <taxon>Pisolithaceae</taxon>
        <taxon>Pisolithus</taxon>
    </lineage>
</organism>
<dbReference type="Proteomes" id="UP000054217">
    <property type="component" value="Unassembled WGS sequence"/>
</dbReference>
<dbReference type="HOGENOM" id="CLU_706197_0_0_1"/>
<sequence>MVLAQLICLWSVPFHTDIQCLFQNPVPQSSTAVATPVFHQHLTDSHCFGFSGPAQQSGHIMPPGMEPDLQVLNNPYITAIWGDQVPSNTSHLPTPLPNYQPQFIPHQPPATIPDSCINRSLDSSPSLRQTLATADICHKSSEKLSSEGSSEEELESLSSNPSDAEASEVSGNESDKDEDNAFGWGATNLRQSTHPGLSQEMTTNNPIHHNSLPPDHEFQYSHNKDDDVALQSLQSKDKAQPEGSQHGTVINVLECHHCTNGYPSVPDCDLLTLVHDSVNKVSQHTRAPCNSKNAKDEGPLPPQLRFYKAVWKGCLEDAKQECRAAHALSNPFPSKSHDLNLSITEVLITVVIEWNQHGVHFEDGYWPDHKQDMASLISSPIFQLQLLTYYW</sequence>
<feature type="region of interest" description="Disordered" evidence="1">
    <location>
        <begin position="140"/>
        <end position="221"/>
    </location>
</feature>
<feature type="chain" id="PRO_5002167353" evidence="2">
    <location>
        <begin position="19"/>
        <end position="391"/>
    </location>
</feature>
<dbReference type="STRING" id="870435.A0A0C3NDF2"/>
<evidence type="ECO:0000256" key="2">
    <source>
        <dbReference type="SAM" id="SignalP"/>
    </source>
</evidence>
<reference evidence="4" key="2">
    <citation type="submission" date="2015-01" db="EMBL/GenBank/DDBJ databases">
        <title>Evolutionary Origins and Diversification of the Mycorrhizal Mutualists.</title>
        <authorList>
            <consortium name="DOE Joint Genome Institute"/>
            <consortium name="Mycorrhizal Genomics Consortium"/>
            <person name="Kohler A."/>
            <person name="Kuo A."/>
            <person name="Nagy L.G."/>
            <person name="Floudas D."/>
            <person name="Copeland A."/>
            <person name="Barry K.W."/>
            <person name="Cichocki N."/>
            <person name="Veneault-Fourrey C."/>
            <person name="LaButti K."/>
            <person name="Lindquist E.A."/>
            <person name="Lipzen A."/>
            <person name="Lundell T."/>
            <person name="Morin E."/>
            <person name="Murat C."/>
            <person name="Riley R."/>
            <person name="Ohm R."/>
            <person name="Sun H."/>
            <person name="Tunlid A."/>
            <person name="Henrissat B."/>
            <person name="Grigoriev I.V."/>
            <person name="Hibbett D.S."/>
            <person name="Martin F."/>
        </authorList>
    </citation>
    <scope>NUCLEOTIDE SEQUENCE [LARGE SCALE GENOMIC DNA]</scope>
    <source>
        <strain evidence="4">Marx 270</strain>
    </source>
</reference>
<evidence type="ECO:0000313" key="4">
    <source>
        <dbReference type="Proteomes" id="UP000054217"/>
    </source>
</evidence>
<proteinExistence type="predicted"/>
<evidence type="ECO:0000313" key="3">
    <source>
        <dbReference type="EMBL" id="KIN93820.1"/>
    </source>
</evidence>
<feature type="compositionally biased region" description="Polar residues" evidence="1">
    <location>
        <begin position="188"/>
        <end position="208"/>
    </location>
</feature>
<keyword evidence="4" id="KW-1185">Reference proteome</keyword>
<feature type="signal peptide" evidence="2">
    <location>
        <begin position="1"/>
        <end position="18"/>
    </location>
</feature>
<name>A0A0C3NDF2_PISTI</name>
<dbReference type="EMBL" id="KN832132">
    <property type="protein sequence ID" value="KIN93820.1"/>
    <property type="molecule type" value="Genomic_DNA"/>
</dbReference>
<dbReference type="AlphaFoldDB" id="A0A0C3NDF2"/>
<gene>
    <name evidence="3" type="ORF">M404DRAFT_170107</name>
</gene>
<protein>
    <submittedName>
        <fullName evidence="3">Uncharacterized protein</fullName>
    </submittedName>
</protein>
<keyword evidence="2" id="KW-0732">Signal</keyword>
<evidence type="ECO:0000256" key="1">
    <source>
        <dbReference type="SAM" id="MobiDB-lite"/>
    </source>
</evidence>
<dbReference type="InParanoid" id="A0A0C3NDF2"/>
<accession>A0A0C3NDF2</accession>
<dbReference type="OrthoDB" id="2669855at2759"/>